<dbReference type="PANTHER" id="PTHR12323:SF0">
    <property type="entry name" value="CALCIUM HOMEOSTASIS ENDOPLASMIC RETICULUM PROTEIN"/>
    <property type="match status" value="1"/>
</dbReference>
<feature type="compositionally biased region" description="Polar residues" evidence="1">
    <location>
        <begin position="555"/>
        <end position="564"/>
    </location>
</feature>
<feature type="region of interest" description="Disordered" evidence="1">
    <location>
        <begin position="337"/>
        <end position="601"/>
    </location>
</feature>
<feature type="compositionally biased region" description="Pro residues" evidence="1">
    <location>
        <begin position="533"/>
        <end position="553"/>
    </location>
</feature>
<evidence type="ECO:0000313" key="4">
    <source>
        <dbReference type="Proteomes" id="UP001219355"/>
    </source>
</evidence>
<feature type="compositionally biased region" description="Basic and acidic residues" evidence="1">
    <location>
        <begin position="339"/>
        <end position="356"/>
    </location>
</feature>
<dbReference type="InterPro" id="IPR006569">
    <property type="entry name" value="CID_dom"/>
</dbReference>
<feature type="compositionally biased region" description="Basic and acidic residues" evidence="1">
    <location>
        <begin position="373"/>
        <end position="384"/>
    </location>
</feature>
<evidence type="ECO:0000256" key="1">
    <source>
        <dbReference type="SAM" id="MobiDB-lite"/>
    </source>
</evidence>
<dbReference type="SMART" id="SM00582">
    <property type="entry name" value="RPR"/>
    <property type="match status" value="1"/>
</dbReference>
<feature type="compositionally biased region" description="Gly residues" evidence="1">
    <location>
        <begin position="582"/>
        <end position="601"/>
    </location>
</feature>
<protein>
    <recommendedName>
        <fullName evidence="2">CID domain-containing protein</fullName>
    </recommendedName>
</protein>
<feature type="compositionally biased region" description="Pro residues" evidence="1">
    <location>
        <begin position="427"/>
        <end position="438"/>
    </location>
</feature>
<feature type="compositionally biased region" description="Basic residues" evidence="1">
    <location>
        <begin position="411"/>
        <end position="421"/>
    </location>
</feature>
<dbReference type="PANTHER" id="PTHR12323">
    <property type="entry name" value="SR-RELATED CTD ASSOCIATED FACTOR 6"/>
    <property type="match status" value="1"/>
</dbReference>
<feature type="compositionally biased region" description="Pro residues" evidence="1">
    <location>
        <begin position="483"/>
        <end position="504"/>
    </location>
</feature>
<feature type="compositionally biased region" description="Polar residues" evidence="1">
    <location>
        <begin position="463"/>
        <end position="474"/>
    </location>
</feature>
<dbReference type="Proteomes" id="UP001219355">
    <property type="component" value="Chromosome 1"/>
</dbReference>
<dbReference type="GO" id="GO:0048471">
    <property type="term" value="C:perinuclear region of cytoplasm"/>
    <property type="evidence" value="ECO:0007669"/>
    <property type="project" value="TreeGrafter"/>
</dbReference>
<reference evidence="3" key="1">
    <citation type="submission" date="2023-03" db="EMBL/GenBank/DDBJ databases">
        <title>Emydomyces testavorans Genome Sequence.</title>
        <authorList>
            <person name="Hoyer L."/>
        </authorList>
    </citation>
    <scope>NUCLEOTIDE SEQUENCE</scope>
    <source>
        <strain evidence="3">16-2883</strain>
    </source>
</reference>
<dbReference type="GO" id="GO:0006874">
    <property type="term" value="P:intracellular calcium ion homeostasis"/>
    <property type="evidence" value="ECO:0007669"/>
    <property type="project" value="TreeGrafter"/>
</dbReference>
<evidence type="ECO:0000313" key="3">
    <source>
        <dbReference type="EMBL" id="WEW56136.1"/>
    </source>
</evidence>
<feature type="compositionally biased region" description="Basic residues" evidence="1">
    <location>
        <begin position="357"/>
        <end position="372"/>
    </location>
</feature>
<dbReference type="Gene3D" id="1.25.40.90">
    <property type="match status" value="1"/>
</dbReference>
<feature type="domain" description="CID" evidence="2">
    <location>
        <begin position="25"/>
        <end position="191"/>
    </location>
</feature>
<evidence type="ECO:0000259" key="2">
    <source>
        <dbReference type="PROSITE" id="PS51391"/>
    </source>
</evidence>
<organism evidence="3 4">
    <name type="scientific">Emydomyces testavorans</name>
    <dbReference type="NCBI Taxonomy" id="2070801"/>
    <lineage>
        <taxon>Eukaryota</taxon>
        <taxon>Fungi</taxon>
        <taxon>Dikarya</taxon>
        <taxon>Ascomycota</taxon>
        <taxon>Pezizomycotina</taxon>
        <taxon>Eurotiomycetes</taxon>
        <taxon>Eurotiomycetidae</taxon>
        <taxon>Onygenales</taxon>
        <taxon>Nannizziopsiaceae</taxon>
        <taxon>Emydomyces</taxon>
    </lineage>
</organism>
<dbReference type="Pfam" id="PF04818">
    <property type="entry name" value="CID"/>
    <property type="match status" value="1"/>
</dbReference>
<dbReference type="EMBL" id="CP120627">
    <property type="protein sequence ID" value="WEW56136.1"/>
    <property type="molecule type" value="Genomic_DNA"/>
</dbReference>
<proteinExistence type="predicted"/>
<dbReference type="InterPro" id="IPR008942">
    <property type="entry name" value="ENTH_VHS"/>
</dbReference>
<name>A0AAF0DED0_9EURO</name>
<dbReference type="PROSITE" id="PS51391">
    <property type="entry name" value="CID"/>
    <property type="match status" value="1"/>
</dbReference>
<dbReference type="SUPFAM" id="SSF48464">
    <property type="entry name" value="ENTH/VHS domain"/>
    <property type="match status" value="1"/>
</dbReference>
<dbReference type="AlphaFoldDB" id="A0AAF0DED0"/>
<keyword evidence="4" id="KW-1185">Reference proteome</keyword>
<sequence>MTSHHVAIAKASFSAGLLRPDPTSVPRDEITRFHDALDAMLSCCSPANIQTCKAWILKNIVESANRVGILGKYLAALASSFETLQEQQTKPSSRKVGKTSPKRKRLHVLYLLNDLLHHAKYHSEHTSRFATLTGSLRPYLVELFALTAEFDRQRNPKHHQRLTELLDLWQDNGYYSKEYIDNLREIVANPELRDALRSQSTAKDVGAVVAEKKVASKNVPYVMPAVHGDPTAPYYELPAGNLLPHIIPNSPIPIKPQSVKALQFVAGPADETLVKAVRSLLEDVDRIYSTNGVDMDDAAEIDIDELGQIITRDEATGELIDGDAYYGWSRSFCRKMKQKRDGKYQSRSQSRSESRSRSRSRSRSYSPIKRRRYSESRSTEDGKRSRSRGSSGSRRYRRRSPYSRSPSRSRSPPRRRRRSRSTSRLYSPPPVSQLPSAPPRLQQQPAFSGEPSAPPPSARAAFNATQQHNQNLPQSSPPLGMFAPPPRPPNYHGPWPPPPPPPPIKGQHGFPGVSTFPQNINMNLKIPGFSQPFLPPMPGMQFVPPPPPPPPTHPQQGNAPNPVQGQHGAFQYPSSSQDHSGDGGAGGGRGGRGWSRGGGWS</sequence>
<accession>A0AAF0DED0</accession>
<gene>
    <name evidence="3" type="ORF">PRK78_001571</name>
</gene>